<dbReference type="Pfam" id="PF00590">
    <property type="entry name" value="TP_methylase"/>
    <property type="match status" value="1"/>
</dbReference>
<protein>
    <submittedName>
        <fullName evidence="6">Cobalamin biosynthesis bifunctional protein CbiET</fullName>
    </submittedName>
</protein>
<dbReference type="GO" id="GO:0008276">
    <property type="term" value="F:protein methyltransferase activity"/>
    <property type="evidence" value="ECO:0007669"/>
    <property type="project" value="InterPro"/>
</dbReference>
<dbReference type="Gene3D" id="3.40.50.150">
    <property type="entry name" value="Vaccinia Virus protein VP39"/>
    <property type="match status" value="1"/>
</dbReference>
<keyword evidence="3" id="KW-0489">Methyltransferase</keyword>
<dbReference type="PIRSF" id="PIRSF036428">
    <property type="entry name" value="CobL"/>
    <property type="match status" value="1"/>
</dbReference>
<dbReference type="PANTHER" id="PTHR43182">
    <property type="entry name" value="COBALT-PRECORRIN-6B C(15)-METHYLTRANSFERASE (DECARBOXYLATING)"/>
    <property type="match status" value="1"/>
</dbReference>
<keyword evidence="5" id="KW-0949">S-adenosyl-L-methionine</keyword>
<accession>A0A240UNL6</accession>
<dbReference type="SUPFAM" id="SSF53790">
    <property type="entry name" value="Tetrapyrrole methylase"/>
    <property type="match status" value="1"/>
</dbReference>
<sequence>MSLNDAPFDVSVAGDGDVHGAWLSIVGIQESGPEELCEKAREAISQASVVFGGTRHLALTGTLIHGTPIAWPSPLSEGIEQLLALRGQRVCVLASGDPFHYGIGSTLSEYIPAGEMEVFPAPSAFSLACARLGWPLQRSRLLSLHGRAMSRLNGHLHHGVRIVALTSDGAAPALIASMLTERNMGESRMTVLEALGGPRENIQEFTARALARESHEFDALNVVALEIVQQGECAVAGLAPGRSDVLFEHDGQITRRDIRAMTLGRLSPRPGERLWDIGAGAGSIAIEWLLLDDSLEAVAIERDEQRCQRIRRNAETLGVPRLDIVQGEAPDALDGLETPQAIFVGGGVSNMALMARCFDALAPGGRLVANAVTLESELALGECHRLLGGDLLRLSLEQTAPLGSMIGWTPARTITQWVWSKPMDFQGVS</sequence>
<dbReference type="Gene3D" id="3.30.950.10">
    <property type="entry name" value="Methyltransferase, Cobalt-precorrin-4 Transmethylase, Domain 2"/>
    <property type="match status" value="1"/>
</dbReference>
<comment type="pathway">
    <text evidence="1">Cofactor biosynthesis; adenosylcobalamin biosynthesis.</text>
</comment>
<evidence type="ECO:0000313" key="6">
    <source>
        <dbReference type="EMBL" id="ART62632.1"/>
    </source>
</evidence>
<dbReference type="GO" id="GO:0032259">
    <property type="term" value="P:methylation"/>
    <property type="evidence" value="ECO:0007669"/>
    <property type="project" value="UniProtKB-KW"/>
</dbReference>
<dbReference type="EMBL" id="CP021358">
    <property type="protein sequence ID" value="ART62632.1"/>
    <property type="molecule type" value="Genomic_DNA"/>
</dbReference>
<dbReference type="PANTHER" id="PTHR43182:SF1">
    <property type="entry name" value="COBALT-PRECORRIN-7 C(5)-METHYLTRANSFERASE"/>
    <property type="match status" value="1"/>
</dbReference>
<dbReference type="Gene3D" id="3.40.1010.10">
    <property type="entry name" value="Cobalt-precorrin-4 Transmethylase, Domain 1"/>
    <property type="match status" value="1"/>
</dbReference>
<evidence type="ECO:0000256" key="4">
    <source>
        <dbReference type="ARBA" id="ARBA00022679"/>
    </source>
</evidence>
<dbReference type="InterPro" id="IPR014776">
    <property type="entry name" value="4pyrrole_Mease_sub2"/>
</dbReference>
<dbReference type="InterPro" id="IPR014777">
    <property type="entry name" value="4pyrrole_Mease_sub1"/>
</dbReference>
<keyword evidence="7" id="KW-1185">Reference proteome</keyword>
<dbReference type="Pfam" id="PF01135">
    <property type="entry name" value="PCMT"/>
    <property type="match status" value="1"/>
</dbReference>
<dbReference type="KEGG" id="kma:B9H00_05855"/>
<dbReference type="InterPro" id="IPR014008">
    <property type="entry name" value="Cbl_synth_MTase_CbiT"/>
</dbReference>
<name>A0A240UNL6_9GAMM</name>
<gene>
    <name evidence="6" type="ORF">B9H00_05855</name>
</gene>
<evidence type="ECO:0000256" key="1">
    <source>
        <dbReference type="ARBA" id="ARBA00004953"/>
    </source>
</evidence>
<dbReference type="RefSeq" id="WP_086899860.1">
    <property type="nucleotide sequence ID" value="NZ_CP021358.1"/>
</dbReference>
<dbReference type="InterPro" id="IPR035996">
    <property type="entry name" value="4pyrrol_Methylase_sf"/>
</dbReference>
<evidence type="ECO:0000256" key="3">
    <source>
        <dbReference type="ARBA" id="ARBA00022603"/>
    </source>
</evidence>
<dbReference type="CDD" id="cd11644">
    <property type="entry name" value="Precorrin-6Y-MT"/>
    <property type="match status" value="1"/>
</dbReference>
<dbReference type="CDD" id="cd02440">
    <property type="entry name" value="AdoMet_MTases"/>
    <property type="match status" value="1"/>
</dbReference>
<dbReference type="Proteomes" id="UP000194457">
    <property type="component" value="Chromosome"/>
</dbReference>
<keyword evidence="2" id="KW-0169">Cobalamin biosynthesis</keyword>
<proteinExistence type="predicted"/>
<dbReference type="InterPro" id="IPR050714">
    <property type="entry name" value="Cobalamin_biosynth_MTase"/>
</dbReference>
<dbReference type="InterPro" id="IPR006365">
    <property type="entry name" value="Cbl_synth_CobL"/>
</dbReference>
<reference evidence="6 7" key="1">
    <citation type="submission" date="2017-05" db="EMBL/GenBank/DDBJ databases">
        <authorList>
            <person name="Song R."/>
            <person name="Chenine A.L."/>
            <person name="Ruprecht R.M."/>
        </authorList>
    </citation>
    <scope>NUCLEOTIDE SEQUENCE [LARGE SCALE GENOMIC DNA]</scope>
    <source>
        <strain evidence="6">SW32</strain>
    </source>
</reference>
<evidence type="ECO:0000313" key="7">
    <source>
        <dbReference type="Proteomes" id="UP000194457"/>
    </source>
</evidence>
<dbReference type="InterPro" id="IPR029063">
    <property type="entry name" value="SAM-dependent_MTases_sf"/>
</dbReference>
<dbReference type="OrthoDB" id="9787825at2"/>
<dbReference type="NCBIfam" id="TIGR02469">
    <property type="entry name" value="CbiT"/>
    <property type="match status" value="1"/>
</dbReference>
<evidence type="ECO:0000256" key="2">
    <source>
        <dbReference type="ARBA" id="ARBA00022573"/>
    </source>
</evidence>
<dbReference type="SUPFAM" id="SSF53335">
    <property type="entry name" value="S-adenosyl-L-methionine-dependent methyltransferases"/>
    <property type="match status" value="1"/>
</dbReference>
<keyword evidence="4" id="KW-0808">Transferase</keyword>
<dbReference type="InterPro" id="IPR012818">
    <property type="entry name" value="CbiE"/>
</dbReference>
<organism evidence="6 7">
    <name type="scientific">Kushneria marisflavi</name>
    <dbReference type="NCBI Taxonomy" id="157779"/>
    <lineage>
        <taxon>Bacteria</taxon>
        <taxon>Pseudomonadati</taxon>
        <taxon>Pseudomonadota</taxon>
        <taxon>Gammaproteobacteria</taxon>
        <taxon>Oceanospirillales</taxon>
        <taxon>Halomonadaceae</taxon>
        <taxon>Kushneria</taxon>
    </lineage>
</organism>
<dbReference type="NCBIfam" id="TIGR02467">
    <property type="entry name" value="CbiE"/>
    <property type="match status" value="1"/>
</dbReference>
<dbReference type="InterPro" id="IPR000878">
    <property type="entry name" value="4pyrrol_Mease"/>
</dbReference>
<dbReference type="GO" id="GO:0009236">
    <property type="term" value="P:cobalamin biosynthetic process"/>
    <property type="evidence" value="ECO:0007669"/>
    <property type="project" value="UniProtKB-UniPathway"/>
</dbReference>
<evidence type="ECO:0000256" key="5">
    <source>
        <dbReference type="ARBA" id="ARBA00022691"/>
    </source>
</evidence>
<dbReference type="AlphaFoldDB" id="A0A240UNL6"/>
<dbReference type="UniPathway" id="UPA00148"/>